<organism evidence="1 2">
    <name type="scientific">Cylindrotheca closterium</name>
    <dbReference type="NCBI Taxonomy" id="2856"/>
    <lineage>
        <taxon>Eukaryota</taxon>
        <taxon>Sar</taxon>
        <taxon>Stramenopiles</taxon>
        <taxon>Ochrophyta</taxon>
        <taxon>Bacillariophyta</taxon>
        <taxon>Bacillariophyceae</taxon>
        <taxon>Bacillariophycidae</taxon>
        <taxon>Bacillariales</taxon>
        <taxon>Bacillariaceae</taxon>
        <taxon>Cylindrotheca</taxon>
    </lineage>
</organism>
<reference evidence="1" key="1">
    <citation type="submission" date="2023-08" db="EMBL/GenBank/DDBJ databases">
        <authorList>
            <person name="Audoor S."/>
            <person name="Bilcke G."/>
        </authorList>
    </citation>
    <scope>NUCLEOTIDE SEQUENCE</scope>
</reference>
<sequence length="122" mass="14044">MTWNNIEQGAFDATCSLTRTKKNPLPILGGPNGERKDYKDILFDMYGMTLFHILLSAATPRKDQLSVLLEALPQCVLGWPKKKEVHAFDYLSARWFPESKGMMEMALQRWMIDWVSHLGIRS</sequence>
<dbReference type="AlphaFoldDB" id="A0AAD2FW92"/>
<dbReference type="Proteomes" id="UP001295423">
    <property type="component" value="Unassembled WGS sequence"/>
</dbReference>
<evidence type="ECO:0000313" key="1">
    <source>
        <dbReference type="EMBL" id="CAJ1954616.1"/>
    </source>
</evidence>
<accession>A0AAD2FW92</accession>
<name>A0AAD2FW92_9STRA</name>
<keyword evidence="2" id="KW-1185">Reference proteome</keyword>
<gene>
    <name evidence="1" type="ORF">CYCCA115_LOCUS15210</name>
</gene>
<comment type="caution">
    <text evidence="1">The sequence shown here is derived from an EMBL/GenBank/DDBJ whole genome shotgun (WGS) entry which is preliminary data.</text>
</comment>
<dbReference type="EMBL" id="CAKOGP040001869">
    <property type="protein sequence ID" value="CAJ1954616.1"/>
    <property type="molecule type" value="Genomic_DNA"/>
</dbReference>
<proteinExistence type="predicted"/>
<evidence type="ECO:0000313" key="2">
    <source>
        <dbReference type="Proteomes" id="UP001295423"/>
    </source>
</evidence>
<protein>
    <submittedName>
        <fullName evidence="1">Uncharacterized protein</fullName>
    </submittedName>
</protein>